<dbReference type="Pfam" id="PF20455">
    <property type="entry name" value="DUF6708"/>
    <property type="match status" value="1"/>
</dbReference>
<evidence type="ECO:0000313" key="3">
    <source>
        <dbReference type="EMBL" id="NMP27479.1"/>
    </source>
</evidence>
<evidence type="ECO:0000313" key="4">
    <source>
        <dbReference type="Proteomes" id="UP000585363"/>
    </source>
</evidence>
<keyword evidence="1" id="KW-1133">Transmembrane helix</keyword>
<evidence type="ECO:0000256" key="1">
    <source>
        <dbReference type="SAM" id="Phobius"/>
    </source>
</evidence>
<feature type="domain" description="DUF6708" evidence="2">
    <location>
        <begin position="96"/>
        <end position="216"/>
    </location>
</feature>
<dbReference type="InterPro" id="IPR046554">
    <property type="entry name" value="DUF6708"/>
</dbReference>
<name>A0A848MK19_9GAMM</name>
<accession>A0A848MK19</accession>
<dbReference type="AlphaFoldDB" id="A0A848MK19"/>
<feature type="transmembrane region" description="Helical" evidence="1">
    <location>
        <begin position="58"/>
        <end position="79"/>
    </location>
</feature>
<dbReference type="Proteomes" id="UP000585363">
    <property type="component" value="Unassembled WGS sequence"/>
</dbReference>
<comment type="caution">
    <text evidence="3">The sequence shown here is derived from an EMBL/GenBank/DDBJ whole genome shotgun (WGS) entry which is preliminary data.</text>
</comment>
<feature type="transmembrane region" description="Helical" evidence="1">
    <location>
        <begin position="91"/>
        <end position="112"/>
    </location>
</feature>
<protein>
    <recommendedName>
        <fullName evidence="2">DUF6708 domain-containing protein</fullName>
    </recommendedName>
</protein>
<organism evidence="3 4">
    <name type="scientific">Rouxiella aceris</name>
    <dbReference type="NCBI Taxonomy" id="2703884"/>
    <lineage>
        <taxon>Bacteria</taxon>
        <taxon>Pseudomonadati</taxon>
        <taxon>Pseudomonadota</taxon>
        <taxon>Gammaproteobacteria</taxon>
        <taxon>Enterobacterales</taxon>
        <taxon>Yersiniaceae</taxon>
        <taxon>Rouxiella</taxon>
    </lineage>
</organism>
<keyword evidence="4" id="KW-1185">Reference proteome</keyword>
<keyword evidence="1" id="KW-0472">Membrane</keyword>
<proteinExistence type="predicted"/>
<keyword evidence="1" id="KW-0812">Transmembrane</keyword>
<evidence type="ECO:0000259" key="2">
    <source>
        <dbReference type="Pfam" id="PF20455"/>
    </source>
</evidence>
<sequence>MESEVMDNEKSCLIKPVRGWSEDLPDPGEEQMVYPRLIRVNKINDVWMELPRYVNHGWGVLWFSGFVGLGCFIFIFPLFFLRGEQFEPIGILLIFTLISIIVWCFRTVLFAARGAPVRFNRKQQKVYVYEQQRSVWPWWRWPVKIKVFDWADIQGERVQMAGHADWGHRIYCAVCEPGTYLVRDRFILTWTEGNIYDVYGLWSACCQYMQGKAVSDKPLRTHVPPSWTPFKTVRWPENMDKASKAVPEWA</sequence>
<reference evidence="3 4" key="2">
    <citation type="submission" date="2020-06" db="EMBL/GenBank/DDBJ databases">
        <title>Polyphasic characterization of a Rahnella strain isolated from tree sap.</title>
        <authorList>
            <person name="Kim I.S."/>
        </authorList>
    </citation>
    <scope>NUCLEOTIDE SEQUENCE [LARGE SCALE GENOMIC DNA]</scope>
    <source>
        <strain evidence="3 4">SAP-1</strain>
    </source>
</reference>
<gene>
    <name evidence="3" type="ORF">GW590_11450</name>
</gene>
<dbReference type="EMBL" id="JAADJU010000005">
    <property type="protein sequence ID" value="NMP27479.1"/>
    <property type="molecule type" value="Genomic_DNA"/>
</dbReference>
<reference evidence="3 4" key="1">
    <citation type="submission" date="2020-01" db="EMBL/GenBank/DDBJ databases">
        <authorList>
            <person name="Lee S.D."/>
        </authorList>
    </citation>
    <scope>NUCLEOTIDE SEQUENCE [LARGE SCALE GENOMIC DNA]</scope>
    <source>
        <strain evidence="3 4">SAP-1</strain>
    </source>
</reference>